<feature type="transmembrane region" description="Helical" evidence="1">
    <location>
        <begin position="12"/>
        <end position="28"/>
    </location>
</feature>
<dbReference type="OrthoDB" id="1164310at2"/>
<dbReference type="Proteomes" id="UP000298347">
    <property type="component" value="Unassembled WGS sequence"/>
</dbReference>
<sequence length="267" mass="29697">MHFFKTHWLAKFFILDLILAATIAGLYYNDSLGETGRQSLIRSVTAFFSSAESDAKEVIRSTTNQKTARASVLIQAPQIQQNPGLPRGCEVTSLAMLLQQAGVKINKMELATEIKKVPYEQNGRYGDPGEGFVGNMYRISSPGYGVYHQPLVDLAGKYLPFRIADLTGKSFSSIIDSLNDGRPVIVITNVTFRPLPSSAFETWHTASGTVRITRQEHAVLITGYDRNHIYFNNPLGSKNESADKQSFIKAWEQMGSQAITYTKFPSF</sequence>
<dbReference type="PANTHER" id="PTHR37806:SF1">
    <property type="entry name" value="PEPTIDASE C39-LIKE DOMAIN-CONTAINING PROTEIN"/>
    <property type="match status" value="1"/>
</dbReference>
<keyword evidence="4" id="KW-1185">Reference proteome</keyword>
<dbReference type="InterPro" id="IPR039563">
    <property type="entry name" value="Peptidase_C39_single_dom"/>
</dbReference>
<evidence type="ECO:0000313" key="3">
    <source>
        <dbReference type="EMBL" id="TGA95875.1"/>
    </source>
</evidence>
<protein>
    <recommendedName>
        <fullName evidence="2">Peptidase C39-like domain-containing protein</fullName>
    </recommendedName>
</protein>
<dbReference type="Pfam" id="PF13529">
    <property type="entry name" value="Peptidase_C39_2"/>
    <property type="match status" value="1"/>
</dbReference>
<dbReference type="AlphaFoldDB" id="A0A4Z0GIX6"/>
<dbReference type="InterPro" id="IPR039564">
    <property type="entry name" value="Peptidase_C39-like"/>
</dbReference>
<evidence type="ECO:0000313" key="4">
    <source>
        <dbReference type="Proteomes" id="UP000298347"/>
    </source>
</evidence>
<comment type="caution">
    <text evidence="3">The sequence shown here is derived from an EMBL/GenBank/DDBJ whole genome shotgun (WGS) entry which is preliminary data.</text>
</comment>
<name>A0A4Z0GIX6_9BACL</name>
<dbReference type="InterPro" id="IPR016997">
    <property type="entry name" value="UCP032442"/>
</dbReference>
<dbReference type="Gene3D" id="3.90.70.10">
    <property type="entry name" value="Cysteine proteinases"/>
    <property type="match status" value="1"/>
</dbReference>
<dbReference type="PIRSF" id="PIRSF032442">
    <property type="entry name" value="UCP032442"/>
    <property type="match status" value="1"/>
</dbReference>
<accession>A0A4Z0GIX6</accession>
<evidence type="ECO:0000259" key="2">
    <source>
        <dbReference type="Pfam" id="PF13529"/>
    </source>
</evidence>
<dbReference type="PANTHER" id="PTHR37806">
    <property type="entry name" value="LMO0724 PROTEIN"/>
    <property type="match status" value="1"/>
</dbReference>
<organism evidence="3 4">
    <name type="scientific">Sporolactobacillus shoreae</name>
    <dbReference type="NCBI Taxonomy" id="1465501"/>
    <lineage>
        <taxon>Bacteria</taxon>
        <taxon>Bacillati</taxon>
        <taxon>Bacillota</taxon>
        <taxon>Bacilli</taxon>
        <taxon>Bacillales</taxon>
        <taxon>Sporolactobacillaceae</taxon>
        <taxon>Sporolactobacillus</taxon>
    </lineage>
</organism>
<reference evidence="3 4" key="1">
    <citation type="journal article" date="2015" name="Int. J. Syst. Evol. Microbiol.">
        <title>Sporolactobacillus shoreae sp. nov. and Sporolactobacillus spathodeae sp. nov., two spore-forming lactic acid bacteria isolated from tree barks in Thailand.</title>
        <authorList>
            <person name="Thamacharoensuk T."/>
            <person name="Kitahara M."/>
            <person name="Ohkuma M."/>
            <person name="Thongchul N."/>
            <person name="Tanasupawat S."/>
        </authorList>
    </citation>
    <scope>NUCLEOTIDE SEQUENCE [LARGE SCALE GENOMIC DNA]</scope>
    <source>
        <strain evidence="3 4">BK92</strain>
    </source>
</reference>
<dbReference type="CDD" id="cd02549">
    <property type="entry name" value="Peptidase_C39A"/>
    <property type="match status" value="1"/>
</dbReference>
<keyword evidence="1" id="KW-1133">Transmembrane helix</keyword>
<proteinExistence type="predicted"/>
<keyword evidence="1" id="KW-0472">Membrane</keyword>
<dbReference type="EMBL" id="SRJD01000036">
    <property type="protein sequence ID" value="TGA95875.1"/>
    <property type="molecule type" value="Genomic_DNA"/>
</dbReference>
<feature type="domain" description="Peptidase C39-like" evidence="2">
    <location>
        <begin position="76"/>
        <end position="234"/>
    </location>
</feature>
<dbReference type="RefSeq" id="WP_135350056.1">
    <property type="nucleotide sequence ID" value="NZ_SRJD01000036.1"/>
</dbReference>
<keyword evidence="1" id="KW-0812">Transmembrane</keyword>
<evidence type="ECO:0000256" key="1">
    <source>
        <dbReference type="SAM" id="Phobius"/>
    </source>
</evidence>
<gene>
    <name evidence="3" type="ORF">E4665_17335</name>
</gene>